<organism evidence="1 2">
    <name type="scientific">Candidatus Giovannonibacteria bacterium RIFCSPLOWO2_12_FULL_44_15</name>
    <dbReference type="NCBI Taxonomy" id="1798364"/>
    <lineage>
        <taxon>Bacteria</taxon>
        <taxon>Candidatus Giovannoniibacteriota</taxon>
    </lineage>
</organism>
<comment type="caution">
    <text evidence="1">The sequence shown here is derived from an EMBL/GenBank/DDBJ whole genome shotgun (WGS) entry which is preliminary data.</text>
</comment>
<proteinExistence type="predicted"/>
<sequence>MGKNTARSPRKNTDVIRNTFLLSLKIEPRYDGNKTVMQHGANSAAIPAINAVMSDAMINVSIFI</sequence>
<dbReference type="EMBL" id="MFIQ01000007">
    <property type="protein sequence ID" value="OGF93723.1"/>
    <property type="molecule type" value="Genomic_DNA"/>
</dbReference>
<evidence type="ECO:0000313" key="2">
    <source>
        <dbReference type="Proteomes" id="UP000178894"/>
    </source>
</evidence>
<gene>
    <name evidence="1" type="ORF">A3G54_02155</name>
</gene>
<dbReference type="STRING" id="1798364.A3G54_02155"/>
<dbReference type="AlphaFoldDB" id="A0A1F5Y0V1"/>
<dbReference type="Proteomes" id="UP000178894">
    <property type="component" value="Unassembled WGS sequence"/>
</dbReference>
<name>A0A1F5Y0V1_9BACT</name>
<accession>A0A1F5Y0V1</accession>
<protein>
    <submittedName>
        <fullName evidence="1">Uncharacterized protein</fullName>
    </submittedName>
</protein>
<evidence type="ECO:0000313" key="1">
    <source>
        <dbReference type="EMBL" id="OGF93723.1"/>
    </source>
</evidence>
<reference evidence="1 2" key="1">
    <citation type="journal article" date="2016" name="Nat. Commun.">
        <title>Thousands of microbial genomes shed light on interconnected biogeochemical processes in an aquifer system.</title>
        <authorList>
            <person name="Anantharaman K."/>
            <person name="Brown C.T."/>
            <person name="Hug L.A."/>
            <person name="Sharon I."/>
            <person name="Castelle C.J."/>
            <person name="Probst A.J."/>
            <person name="Thomas B.C."/>
            <person name="Singh A."/>
            <person name="Wilkins M.J."/>
            <person name="Karaoz U."/>
            <person name="Brodie E.L."/>
            <person name="Williams K.H."/>
            <person name="Hubbard S.S."/>
            <person name="Banfield J.F."/>
        </authorList>
    </citation>
    <scope>NUCLEOTIDE SEQUENCE [LARGE SCALE GENOMIC DNA]</scope>
</reference>